<dbReference type="Pfam" id="PF07587">
    <property type="entry name" value="PSD1"/>
    <property type="match status" value="1"/>
</dbReference>
<feature type="domain" description="DUF1549" evidence="1">
    <location>
        <begin position="290"/>
        <end position="505"/>
    </location>
</feature>
<dbReference type="PANTHER" id="PTHR35889:SF3">
    <property type="entry name" value="F-BOX DOMAIN-CONTAINING PROTEIN"/>
    <property type="match status" value="1"/>
</dbReference>
<accession>A0A518IDM1</accession>
<evidence type="ECO:0000313" key="5">
    <source>
        <dbReference type="Proteomes" id="UP000318313"/>
    </source>
</evidence>
<protein>
    <submittedName>
        <fullName evidence="4">Planctomycete cytochrome C</fullName>
    </submittedName>
</protein>
<dbReference type="Proteomes" id="UP000318313">
    <property type="component" value="Chromosome"/>
</dbReference>
<dbReference type="AlphaFoldDB" id="A0A518IDM1"/>
<dbReference type="EMBL" id="CP037452">
    <property type="protein sequence ID" value="QDV51184.1"/>
    <property type="molecule type" value="Genomic_DNA"/>
</dbReference>
<evidence type="ECO:0000259" key="1">
    <source>
        <dbReference type="Pfam" id="PF07583"/>
    </source>
</evidence>
<feature type="domain" description="DUF1553" evidence="2">
    <location>
        <begin position="697"/>
        <end position="949"/>
    </location>
</feature>
<dbReference type="InterPro" id="IPR022655">
    <property type="entry name" value="DUF1553"/>
</dbReference>
<dbReference type="PANTHER" id="PTHR35889">
    <property type="entry name" value="CYCLOINULO-OLIGOSACCHARIDE FRUCTANOTRANSFERASE-RELATED"/>
    <property type="match status" value="1"/>
</dbReference>
<organism evidence="4 5">
    <name type="scientific">Gimesia fumaroli</name>
    <dbReference type="NCBI Taxonomy" id="2527976"/>
    <lineage>
        <taxon>Bacteria</taxon>
        <taxon>Pseudomonadati</taxon>
        <taxon>Planctomycetota</taxon>
        <taxon>Planctomycetia</taxon>
        <taxon>Planctomycetales</taxon>
        <taxon>Planctomycetaceae</taxon>
        <taxon>Gimesia</taxon>
    </lineage>
</organism>
<gene>
    <name evidence="4" type="ORF">Enr17x_32380</name>
</gene>
<evidence type="ECO:0000259" key="3">
    <source>
        <dbReference type="Pfam" id="PF07635"/>
    </source>
</evidence>
<evidence type="ECO:0000313" key="4">
    <source>
        <dbReference type="EMBL" id="QDV51184.1"/>
    </source>
</evidence>
<reference evidence="4 5" key="1">
    <citation type="submission" date="2019-03" db="EMBL/GenBank/DDBJ databases">
        <title>Deep-cultivation of Planctomycetes and their phenomic and genomic characterization uncovers novel biology.</title>
        <authorList>
            <person name="Wiegand S."/>
            <person name="Jogler M."/>
            <person name="Boedeker C."/>
            <person name="Pinto D."/>
            <person name="Vollmers J."/>
            <person name="Rivas-Marin E."/>
            <person name="Kohn T."/>
            <person name="Peeters S.H."/>
            <person name="Heuer A."/>
            <person name="Rast P."/>
            <person name="Oberbeckmann S."/>
            <person name="Bunk B."/>
            <person name="Jeske O."/>
            <person name="Meyerdierks A."/>
            <person name="Storesund J.E."/>
            <person name="Kallscheuer N."/>
            <person name="Luecker S."/>
            <person name="Lage O.M."/>
            <person name="Pohl T."/>
            <person name="Merkel B.J."/>
            <person name="Hornburger P."/>
            <person name="Mueller R.-W."/>
            <person name="Bruemmer F."/>
            <person name="Labrenz M."/>
            <person name="Spormann A.M."/>
            <person name="Op den Camp H."/>
            <person name="Overmann J."/>
            <person name="Amann R."/>
            <person name="Jetten M.S.M."/>
            <person name="Mascher T."/>
            <person name="Medema M.H."/>
            <person name="Devos D.P."/>
            <person name="Kaster A.-K."/>
            <person name="Ovreas L."/>
            <person name="Rohde M."/>
            <person name="Galperin M.Y."/>
            <person name="Jogler C."/>
        </authorList>
    </citation>
    <scope>NUCLEOTIDE SEQUENCE [LARGE SCALE GENOMIC DNA]</scope>
    <source>
        <strain evidence="4 5">Enr17</strain>
    </source>
</reference>
<feature type="domain" description="Cytochrome C Planctomycete-type" evidence="3">
    <location>
        <begin position="70"/>
        <end position="124"/>
    </location>
</feature>
<dbReference type="Pfam" id="PF07635">
    <property type="entry name" value="PSCyt1"/>
    <property type="match status" value="2"/>
</dbReference>
<sequence>MYALIALITINGDLTAFTQPHLPASLMISTRFTLPLFVAVFVSFPIGANQAAEKPLLFEADIQPVLSAKCGKCHSEKVRKGGLDLSTVAGVHRGGESGESSIADTVDDSLLWILIDAGDMPPEGQPQLTKKERKLIQTWLSTGAKSAKPYQPEEKQLTQHDVLPIMLLRCTTCHGARLKRGGLDLRTPASMQKGGEHGPAFIAGKPAESLMIQRIESHACPPQEQLLKFFVKRPPPSEVDTLRQWIAADAPVDNIAPDVPGTEPDPLVTEEDRQHWAFQPPEAPLGVSSIDDLILKKLQAHNLNFSPEADRDTLIRRVYLDLTGIPPTLKEWKRWHNTDDPNWYAAMIDHLLASPRYGERWGRYWLDIAGYADSEGGVSSDPLREVAWKYRDYVIDAFNTDKPYDRFLLEQIAGDELIDYENAPATTEEMVQNLVATGFLRMGIDQTGSRTMNFVPERLGVVNDAINVMGSGVMGLTLECARCHSHKYDPLPHRDYYRFKAIFQGALDEYDWLTFKNRSLELATPEQQSRVKQINPLLNKRLKKLESAHKKAIAALQVAMLRQFYPKQSAAEQQETLRALKIADNTRTQRQRILVEKLRIAETMPESKFSESVKQAQQNVISIEKQKTEIKQQMEPPLTIRALWDRGEPSPTYILLRGEHDQPGKLVGPGVPSVLTDGRTPFSVQPPFPKGTPKTGRRLALARWLTKKDHPLTARVIVNRIWYHHFGTGLVKTLENFGVKGERPSHPELLDWLAVKFVEQGWRIKDMHHLMLNSRTYRQSSTITPEIQQHDPQNRLLSHMPLRRMNAEALRDSILAVSGKLDLTPGGPPDSVTVDRNGLVSANITSNEGWRRSVYLQYRRTEIPTMLDTFDYPEMGPNCVSRTISTVSPQSLMLLNNERVHSLSRAFASRVRNMLADQNKDDLKTQIALVYQLALNRLPTAEEKQLGQETLQELKSLWKDNPQAALDTYCHTILNSAAFLYID</sequence>
<proteinExistence type="predicted"/>
<keyword evidence="5" id="KW-1185">Reference proteome</keyword>
<dbReference type="Pfam" id="PF07583">
    <property type="entry name" value="PSCyt2"/>
    <property type="match status" value="1"/>
</dbReference>
<dbReference type="InterPro" id="IPR011444">
    <property type="entry name" value="DUF1549"/>
</dbReference>
<dbReference type="KEGG" id="gfm:Enr17x_32380"/>
<evidence type="ECO:0000259" key="2">
    <source>
        <dbReference type="Pfam" id="PF07587"/>
    </source>
</evidence>
<dbReference type="InterPro" id="IPR011429">
    <property type="entry name" value="Cyt_c_Planctomycete-type"/>
</dbReference>
<name>A0A518IDM1_9PLAN</name>
<feature type="domain" description="Cytochrome C Planctomycete-type" evidence="3">
    <location>
        <begin position="170"/>
        <end position="218"/>
    </location>
</feature>